<keyword evidence="2" id="KW-1185">Reference proteome</keyword>
<evidence type="ECO:0000313" key="2">
    <source>
        <dbReference type="Proteomes" id="UP000001542"/>
    </source>
</evidence>
<dbReference type="eggNOG" id="ENOG502S6WE">
    <property type="taxonomic scope" value="Eukaryota"/>
</dbReference>
<dbReference type="PANTHER" id="PTHR41774">
    <property type="match status" value="1"/>
</dbReference>
<reference evidence="1" key="2">
    <citation type="journal article" date="2007" name="Science">
        <title>Draft genome sequence of the sexually transmitted pathogen Trichomonas vaginalis.</title>
        <authorList>
            <person name="Carlton J.M."/>
            <person name="Hirt R.P."/>
            <person name="Silva J.C."/>
            <person name="Delcher A.L."/>
            <person name="Schatz M."/>
            <person name="Zhao Q."/>
            <person name="Wortman J.R."/>
            <person name="Bidwell S.L."/>
            <person name="Alsmark U.C.M."/>
            <person name="Besteiro S."/>
            <person name="Sicheritz-Ponten T."/>
            <person name="Noel C.J."/>
            <person name="Dacks J.B."/>
            <person name="Foster P.G."/>
            <person name="Simillion C."/>
            <person name="Van de Peer Y."/>
            <person name="Miranda-Saavedra D."/>
            <person name="Barton G.J."/>
            <person name="Westrop G.D."/>
            <person name="Mueller S."/>
            <person name="Dessi D."/>
            <person name="Fiori P.L."/>
            <person name="Ren Q."/>
            <person name="Paulsen I."/>
            <person name="Zhang H."/>
            <person name="Bastida-Corcuera F.D."/>
            <person name="Simoes-Barbosa A."/>
            <person name="Brown M.T."/>
            <person name="Hayes R.D."/>
            <person name="Mukherjee M."/>
            <person name="Okumura C.Y."/>
            <person name="Schneider R."/>
            <person name="Smith A.J."/>
            <person name="Vanacova S."/>
            <person name="Villalvazo M."/>
            <person name="Haas B.J."/>
            <person name="Pertea M."/>
            <person name="Feldblyum T.V."/>
            <person name="Utterback T.R."/>
            <person name="Shu C.L."/>
            <person name="Osoegawa K."/>
            <person name="de Jong P.J."/>
            <person name="Hrdy I."/>
            <person name="Horvathova L."/>
            <person name="Zubacova Z."/>
            <person name="Dolezal P."/>
            <person name="Malik S.B."/>
            <person name="Logsdon J.M. Jr."/>
            <person name="Henze K."/>
            <person name="Gupta A."/>
            <person name="Wang C.C."/>
            <person name="Dunne R.L."/>
            <person name="Upcroft J.A."/>
            <person name="Upcroft P."/>
            <person name="White O."/>
            <person name="Salzberg S.L."/>
            <person name="Tang P."/>
            <person name="Chiu C.-H."/>
            <person name="Lee Y.-S."/>
            <person name="Embley T.M."/>
            <person name="Coombs G.H."/>
            <person name="Mottram J.C."/>
            <person name="Tachezy J."/>
            <person name="Fraser-Liggett C.M."/>
            <person name="Johnson P.J."/>
        </authorList>
    </citation>
    <scope>NUCLEOTIDE SEQUENCE [LARGE SCALE GENOMIC DNA]</scope>
    <source>
        <strain evidence="1">G3</strain>
    </source>
</reference>
<dbReference type="Proteomes" id="UP000001542">
    <property type="component" value="Unassembled WGS sequence"/>
</dbReference>
<protein>
    <recommendedName>
        <fullName evidence="3">NGG1p interacting factor NIF3</fullName>
    </recommendedName>
</protein>
<dbReference type="PANTHER" id="PTHR41774:SF1">
    <property type="entry name" value="NGG1P INTERACTING FACTOR NIF3"/>
    <property type="match status" value="1"/>
</dbReference>
<accession>A2E2Q9</accession>
<proteinExistence type="predicted"/>
<dbReference type="SUPFAM" id="SSF102705">
    <property type="entry name" value="NIF3 (NGG1p interacting factor 3)-like"/>
    <property type="match status" value="1"/>
</dbReference>
<evidence type="ECO:0008006" key="3">
    <source>
        <dbReference type="Google" id="ProtNLM"/>
    </source>
</evidence>
<gene>
    <name evidence="1" type="ORF">TVAG_212690</name>
</gene>
<dbReference type="AlphaFoldDB" id="A2E2Q9"/>
<dbReference type="Gene3D" id="3.30.70.120">
    <property type="match status" value="1"/>
</dbReference>
<dbReference type="EMBL" id="DS113291">
    <property type="protein sequence ID" value="EAY13087.1"/>
    <property type="molecule type" value="Genomic_DNA"/>
</dbReference>
<dbReference type="SMR" id="A2E2Q9"/>
<dbReference type="VEuPathDB" id="TrichDB:TVAG_212690"/>
<dbReference type="VEuPathDB" id="TrichDB:TVAGG3_0166550"/>
<dbReference type="InParanoid" id="A2E2Q9"/>
<dbReference type="FunFam" id="3.30.70.120:FF:000006">
    <property type="entry name" value="GTP cyclohydrolase 1 type 2 homolog"/>
    <property type="match status" value="1"/>
</dbReference>
<organism evidence="1 2">
    <name type="scientific">Trichomonas vaginalis (strain ATCC PRA-98 / G3)</name>
    <dbReference type="NCBI Taxonomy" id="412133"/>
    <lineage>
        <taxon>Eukaryota</taxon>
        <taxon>Metamonada</taxon>
        <taxon>Parabasalia</taxon>
        <taxon>Trichomonadida</taxon>
        <taxon>Trichomonadidae</taxon>
        <taxon>Trichomonas</taxon>
    </lineage>
</organism>
<dbReference type="RefSeq" id="XP_001325310.1">
    <property type="nucleotide sequence ID" value="XM_001325275.1"/>
</dbReference>
<dbReference type="InterPro" id="IPR015867">
    <property type="entry name" value="N-reg_PII/ATP_PRibTrfase_C"/>
</dbReference>
<dbReference type="KEGG" id="tva:4771060"/>
<dbReference type="InterPro" id="IPR036069">
    <property type="entry name" value="DUF34/NIF3_sf"/>
</dbReference>
<dbReference type="STRING" id="5722.A2E2Q9"/>
<sequence length="106" mass="11994">MGEAYCFVTYVPVPQIEQVKEALCAAGAGRIGNYDCCMWQTLGTGQFRPLEGSNPFIGKQNIVEHVEEIKLEMVVTRDKIQDVVAALKKSHPYETPAYQYWLCHIK</sequence>
<name>A2E2Q9_TRIV3</name>
<dbReference type="OMA" id="YDHCAWQ"/>
<reference evidence="1" key="1">
    <citation type="submission" date="2006-10" db="EMBL/GenBank/DDBJ databases">
        <authorList>
            <person name="Amadeo P."/>
            <person name="Zhao Q."/>
            <person name="Wortman J."/>
            <person name="Fraser-Liggett C."/>
            <person name="Carlton J."/>
        </authorList>
    </citation>
    <scope>NUCLEOTIDE SEQUENCE</scope>
    <source>
        <strain evidence="1">G3</strain>
    </source>
</reference>
<evidence type="ECO:0000313" key="1">
    <source>
        <dbReference type="EMBL" id="EAY13087.1"/>
    </source>
</evidence>
<dbReference type="OrthoDB" id="15981at2759"/>